<keyword evidence="3" id="KW-1133">Transmembrane helix</keyword>
<dbReference type="InterPro" id="IPR006037">
    <property type="entry name" value="RCK_C"/>
</dbReference>
<dbReference type="eggNOG" id="COG0569">
    <property type="taxonomic scope" value="Bacteria"/>
</dbReference>
<comment type="subcellular location">
    <subcellularLocation>
        <location evidence="1">Cell membrane</location>
        <topology evidence="1">Multi-pass membrane protein</topology>
    </subcellularLocation>
</comment>
<feature type="domain" description="RCK C-terminal" evidence="5">
    <location>
        <begin position="523"/>
        <end position="607"/>
    </location>
</feature>
<dbReference type="InterPro" id="IPR036721">
    <property type="entry name" value="RCK_C_sf"/>
</dbReference>
<evidence type="ECO:0000256" key="1">
    <source>
        <dbReference type="ARBA" id="ARBA00004651"/>
    </source>
</evidence>
<feature type="region of interest" description="Disordered" evidence="2">
    <location>
        <begin position="355"/>
        <end position="398"/>
    </location>
</feature>
<dbReference type="InterPro" id="IPR036291">
    <property type="entry name" value="NAD(P)-bd_dom_sf"/>
</dbReference>
<dbReference type="PROSITE" id="PS51201">
    <property type="entry name" value="RCK_N"/>
    <property type="match status" value="2"/>
</dbReference>
<sequence length="614" mass="66361">MKFLPSQIAFFMQSRSAQRNMRFLFRFVLLLVAVITLYSVLFHVIMDYEGRDYSWATGFYWTLTVMSTLGFGDITFLSDTGKLFTLVVLLSGIIFLLVMLPFTFIQFFYAPWLEAQTRLRAPRELPAETRDHVIIVGGDATALGLGRDLAQYAHPYVLLCADAQTALDLQDQGFSVAVGDYDDPETYRRLRVEQAAMLVALDGDVRNTNVAFTAREASPGIPVVCGADQDEAVDILTMAGGTHVFRFSSMLGQGLARRTLAGHMRTGVVGRFDDLVVAEAPVMRTGLVGHSLRDNDLRKVTGVNVVGVWERGRFQLPRPDAPLEASTVLVLAGTRQQMDAFDRYIGGRGVNDAPGGAGGAGPTGGAGMTGVTGEIGETGEAGRHDRAGGTSTSPASDTPVLILGGGRVGLAAARQFAETGIDYRIVEKNPRLVHDNVHTITGSAADLDVLERAGIREAPAVLVTTHDDDLNIYLTIYCRRLRPDIQIISRATLDRNIGILHKAGADLVMSHGSLVSNTVINLLNPGKVLMLSEGLNIFRAPVGLGLAGRTLKDSGIRDETGCSVVALRGPGGLSVNPDPTLLLRACDELILIGDSEAERRFLERYPDDEECEEA</sequence>
<dbReference type="PROSITE" id="PS51202">
    <property type="entry name" value="RCK_C"/>
    <property type="match status" value="2"/>
</dbReference>
<dbReference type="GO" id="GO:0006813">
    <property type="term" value="P:potassium ion transport"/>
    <property type="evidence" value="ECO:0007669"/>
    <property type="project" value="InterPro"/>
</dbReference>
<dbReference type="Pfam" id="PF07885">
    <property type="entry name" value="Ion_trans_2"/>
    <property type="match status" value="1"/>
</dbReference>
<dbReference type="SUPFAM" id="SSF81324">
    <property type="entry name" value="Voltage-gated potassium channels"/>
    <property type="match status" value="1"/>
</dbReference>
<feature type="transmembrane region" description="Helical" evidence="3">
    <location>
        <begin position="83"/>
        <end position="109"/>
    </location>
</feature>
<evidence type="ECO:0000256" key="2">
    <source>
        <dbReference type="SAM" id="MobiDB-lite"/>
    </source>
</evidence>
<dbReference type="PANTHER" id="PTHR43833:SF13">
    <property type="entry name" value="POTASSIUM CHANNEL PROTEIN 2-RELATED"/>
    <property type="match status" value="1"/>
</dbReference>
<reference evidence="6" key="1">
    <citation type="submission" date="2008-10" db="EMBL/GenBank/DDBJ databases">
        <title>Complete sequence of Desulfovibrio vulgaris str. 'Miyazaki F'.</title>
        <authorList>
            <person name="Lucas S."/>
            <person name="Copeland A."/>
            <person name="Lapidus A."/>
            <person name="Glavina del Rio T."/>
            <person name="Dalin E."/>
            <person name="Tice H."/>
            <person name="Bruce D."/>
            <person name="Goodwin L."/>
            <person name="Pitluck S."/>
            <person name="Sims D."/>
            <person name="Brettin T."/>
            <person name="Detter J.C."/>
            <person name="Han C."/>
            <person name="Larimer F."/>
            <person name="Land M."/>
            <person name="Hauser L."/>
            <person name="Kyrpides N."/>
            <person name="Mikhailova N."/>
            <person name="Hazen T.C."/>
            <person name="Richardson P."/>
        </authorList>
    </citation>
    <scope>NUCLEOTIDE SEQUENCE</scope>
    <source>
        <strain evidence="6">Miyazaki F</strain>
    </source>
</reference>
<name>B8DKE0_NITV9</name>
<dbReference type="KEGG" id="dvm:DvMF_1148"/>
<accession>B8DKE0</accession>
<dbReference type="Gene3D" id="1.10.287.70">
    <property type="match status" value="1"/>
</dbReference>
<dbReference type="SUPFAM" id="SSF116726">
    <property type="entry name" value="TrkA C-terminal domain-like"/>
    <property type="match status" value="2"/>
</dbReference>
<evidence type="ECO:0000313" key="6">
    <source>
        <dbReference type="EMBL" id="ACL08102.1"/>
    </source>
</evidence>
<dbReference type="InterPro" id="IPR003148">
    <property type="entry name" value="RCK_N"/>
</dbReference>
<dbReference type="Pfam" id="PF02080">
    <property type="entry name" value="TrkA_C"/>
    <property type="match status" value="2"/>
</dbReference>
<dbReference type="eggNOG" id="COG1226">
    <property type="taxonomic scope" value="Bacteria"/>
</dbReference>
<dbReference type="Gene3D" id="3.30.70.1450">
    <property type="entry name" value="Regulator of K+ conductance, C-terminal domain"/>
    <property type="match status" value="2"/>
</dbReference>
<dbReference type="HOGENOM" id="CLU_035216_0_0_7"/>
<dbReference type="PANTHER" id="PTHR43833">
    <property type="entry name" value="POTASSIUM CHANNEL PROTEIN 2-RELATED-RELATED"/>
    <property type="match status" value="1"/>
</dbReference>
<evidence type="ECO:0000259" key="5">
    <source>
        <dbReference type="PROSITE" id="PS51202"/>
    </source>
</evidence>
<dbReference type="InterPro" id="IPR013099">
    <property type="entry name" value="K_chnl_dom"/>
</dbReference>
<dbReference type="InterPro" id="IPR050721">
    <property type="entry name" value="Trk_Ktr_HKT_K-transport"/>
</dbReference>
<keyword evidence="3" id="KW-0812">Transmembrane</keyword>
<keyword evidence="3" id="KW-0472">Membrane</keyword>
<dbReference type="AlphaFoldDB" id="B8DKE0"/>
<gene>
    <name evidence="6" type="ordered locus">DvMF_1148</name>
</gene>
<organism evidence="6">
    <name type="scientific">Nitratidesulfovibrio vulgaris (strain DSM 19637 / Miyazaki F)</name>
    <name type="common">Desulfovibrio vulgaris</name>
    <dbReference type="NCBI Taxonomy" id="883"/>
    <lineage>
        <taxon>Bacteria</taxon>
        <taxon>Pseudomonadati</taxon>
        <taxon>Thermodesulfobacteriota</taxon>
        <taxon>Desulfovibrionia</taxon>
        <taxon>Desulfovibrionales</taxon>
        <taxon>Desulfovibrionaceae</taxon>
        <taxon>Nitratidesulfovibrio</taxon>
    </lineage>
</organism>
<dbReference type="Pfam" id="PF02254">
    <property type="entry name" value="TrkA_N"/>
    <property type="match status" value="2"/>
</dbReference>
<proteinExistence type="predicted"/>
<dbReference type="GO" id="GO:0008324">
    <property type="term" value="F:monoatomic cation transmembrane transporter activity"/>
    <property type="evidence" value="ECO:0007669"/>
    <property type="project" value="InterPro"/>
</dbReference>
<dbReference type="SUPFAM" id="SSF51735">
    <property type="entry name" value="NAD(P)-binding Rossmann-fold domains"/>
    <property type="match status" value="2"/>
</dbReference>
<dbReference type="GO" id="GO:0005886">
    <property type="term" value="C:plasma membrane"/>
    <property type="evidence" value="ECO:0007669"/>
    <property type="project" value="UniProtKB-SubCell"/>
</dbReference>
<feature type="transmembrane region" description="Helical" evidence="3">
    <location>
        <begin position="58"/>
        <end position="76"/>
    </location>
</feature>
<feature type="domain" description="RCK N-terminal" evidence="4">
    <location>
        <begin position="130"/>
        <end position="245"/>
    </location>
</feature>
<evidence type="ECO:0000259" key="4">
    <source>
        <dbReference type="PROSITE" id="PS51201"/>
    </source>
</evidence>
<dbReference type="EMBL" id="CP001197">
    <property type="protein sequence ID" value="ACL08102.1"/>
    <property type="molecule type" value="Genomic_DNA"/>
</dbReference>
<dbReference type="STRING" id="883.DvMF_1148"/>
<protein>
    <submittedName>
        <fullName evidence="6">TrkA-N domain protein</fullName>
    </submittedName>
</protein>
<dbReference type="Gene3D" id="3.40.50.720">
    <property type="entry name" value="NAD(P)-binding Rossmann-like Domain"/>
    <property type="match status" value="2"/>
</dbReference>
<feature type="domain" description="RCK N-terminal" evidence="4">
    <location>
        <begin position="397"/>
        <end position="510"/>
    </location>
</feature>
<feature type="domain" description="RCK C-terminal" evidence="5">
    <location>
        <begin position="265"/>
        <end position="347"/>
    </location>
</feature>
<evidence type="ECO:0000256" key="3">
    <source>
        <dbReference type="SAM" id="Phobius"/>
    </source>
</evidence>
<feature type="compositionally biased region" description="Gly residues" evidence="2">
    <location>
        <begin position="355"/>
        <end position="370"/>
    </location>
</feature>
<feature type="transmembrane region" description="Helical" evidence="3">
    <location>
        <begin position="23"/>
        <end position="46"/>
    </location>
</feature>